<evidence type="ECO:0008006" key="3">
    <source>
        <dbReference type="Google" id="ProtNLM"/>
    </source>
</evidence>
<name>A0ABQ5IKP8_9ASTR</name>
<dbReference type="EMBL" id="BQNB010020897">
    <property type="protein sequence ID" value="GJU00772.1"/>
    <property type="molecule type" value="Genomic_DNA"/>
</dbReference>
<sequence length="177" mass="20990">MRRTKHDRMDLELGGCGLRMLRQKGIELWNKKFVEARLRNLGASTRADKQFVFEERMSISLSVRQKWVTSASWGPEIAHRTQEDYPNSSICPTSFQRDRQRSYADEIHVDDKLNFIEEPVEIMDHEVKRLKQSRIPIVKVRWNSRRGPEYTWEREDQMKKKYLHLFANPAPASKVTS</sequence>
<dbReference type="PANTHER" id="PTHR46148">
    <property type="entry name" value="CHROMO DOMAIN-CONTAINING PROTEIN"/>
    <property type="match status" value="1"/>
</dbReference>
<protein>
    <recommendedName>
        <fullName evidence="3">Reverse transcriptase domain-containing protein</fullName>
    </recommendedName>
</protein>
<gene>
    <name evidence="1" type="ORF">Tco_1111110</name>
</gene>
<dbReference type="Proteomes" id="UP001151760">
    <property type="component" value="Unassembled WGS sequence"/>
</dbReference>
<organism evidence="1 2">
    <name type="scientific">Tanacetum coccineum</name>
    <dbReference type="NCBI Taxonomy" id="301880"/>
    <lineage>
        <taxon>Eukaryota</taxon>
        <taxon>Viridiplantae</taxon>
        <taxon>Streptophyta</taxon>
        <taxon>Embryophyta</taxon>
        <taxon>Tracheophyta</taxon>
        <taxon>Spermatophyta</taxon>
        <taxon>Magnoliopsida</taxon>
        <taxon>eudicotyledons</taxon>
        <taxon>Gunneridae</taxon>
        <taxon>Pentapetalae</taxon>
        <taxon>asterids</taxon>
        <taxon>campanulids</taxon>
        <taxon>Asterales</taxon>
        <taxon>Asteraceae</taxon>
        <taxon>Asteroideae</taxon>
        <taxon>Anthemideae</taxon>
        <taxon>Anthemidinae</taxon>
        <taxon>Tanacetum</taxon>
    </lineage>
</organism>
<evidence type="ECO:0000313" key="2">
    <source>
        <dbReference type="Proteomes" id="UP001151760"/>
    </source>
</evidence>
<keyword evidence="2" id="KW-1185">Reference proteome</keyword>
<accession>A0ABQ5IKP8</accession>
<proteinExistence type="predicted"/>
<evidence type="ECO:0000313" key="1">
    <source>
        <dbReference type="EMBL" id="GJU00772.1"/>
    </source>
</evidence>
<dbReference type="PANTHER" id="PTHR46148:SF59">
    <property type="entry name" value="NUCLEOTIDYLTRANSFERASE, RIBONUCLEASE H"/>
    <property type="match status" value="1"/>
</dbReference>
<comment type="caution">
    <text evidence="1">The sequence shown here is derived from an EMBL/GenBank/DDBJ whole genome shotgun (WGS) entry which is preliminary data.</text>
</comment>
<reference evidence="1" key="2">
    <citation type="submission" date="2022-01" db="EMBL/GenBank/DDBJ databases">
        <authorList>
            <person name="Yamashiro T."/>
            <person name="Shiraishi A."/>
            <person name="Satake H."/>
            <person name="Nakayama K."/>
        </authorList>
    </citation>
    <scope>NUCLEOTIDE SEQUENCE</scope>
</reference>
<reference evidence="1" key="1">
    <citation type="journal article" date="2022" name="Int. J. Mol. Sci.">
        <title>Draft Genome of Tanacetum Coccineum: Genomic Comparison of Closely Related Tanacetum-Family Plants.</title>
        <authorList>
            <person name="Yamashiro T."/>
            <person name="Shiraishi A."/>
            <person name="Nakayama K."/>
            <person name="Satake H."/>
        </authorList>
    </citation>
    <scope>NUCLEOTIDE SEQUENCE</scope>
</reference>